<keyword evidence="2" id="KW-0238">DNA-binding</keyword>
<keyword evidence="3" id="KW-0804">Transcription</keyword>
<dbReference type="PANTHER" id="PTHR43537:SF5">
    <property type="entry name" value="UXU OPERON TRANSCRIPTIONAL REGULATOR"/>
    <property type="match status" value="1"/>
</dbReference>
<dbReference type="PROSITE" id="PS50949">
    <property type="entry name" value="HTH_GNTR"/>
    <property type="match status" value="1"/>
</dbReference>
<dbReference type="Gene3D" id="1.10.10.10">
    <property type="entry name" value="Winged helix-like DNA-binding domain superfamily/Winged helix DNA-binding domain"/>
    <property type="match status" value="1"/>
</dbReference>
<name>A0ABP5TFI5_9PSEU</name>
<dbReference type="InterPro" id="IPR011711">
    <property type="entry name" value="GntR_C"/>
</dbReference>
<dbReference type="EMBL" id="BAAARA010000010">
    <property type="protein sequence ID" value="GAA2351488.1"/>
    <property type="molecule type" value="Genomic_DNA"/>
</dbReference>
<feature type="domain" description="HTH gntR-type" evidence="4">
    <location>
        <begin position="16"/>
        <end position="84"/>
    </location>
</feature>
<dbReference type="PANTHER" id="PTHR43537">
    <property type="entry name" value="TRANSCRIPTIONAL REGULATOR, GNTR FAMILY"/>
    <property type="match status" value="1"/>
</dbReference>
<dbReference type="PRINTS" id="PR00035">
    <property type="entry name" value="HTHGNTR"/>
</dbReference>
<dbReference type="SUPFAM" id="SSF48008">
    <property type="entry name" value="GntR ligand-binding domain-like"/>
    <property type="match status" value="1"/>
</dbReference>
<comment type="caution">
    <text evidence="5">The sequence shown here is derived from an EMBL/GenBank/DDBJ whole genome shotgun (WGS) entry which is preliminary data.</text>
</comment>
<dbReference type="SUPFAM" id="SSF46785">
    <property type="entry name" value="Winged helix' DNA-binding domain"/>
    <property type="match status" value="1"/>
</dbReference>
<reference evidence="6" key="1">
    <citation type="journal article" date="2019" name="Int. J. Syst. Evol. Microbiol.">
        <title>The Global Catalogue of Microorganisms (GCM) 10K type strain sequencing project: providing services to taxonomists for standard genome sequencing and annotation.</title>
        <authorList>
            <consortium name="The Broad Institute Genomics Platform"/>
            <consortium name="The Broad Institute Genome Sequencing Center for Infectious Disease"/>
            <person name="Wu L."/>
            <person name="Ma J."/>
        </authorList>
    </citation>
    <scope>NUCLEOTIDE SEQUENCE [LARGE SCALE GENOMIC DNA]</scope>
    <source>
        <strain evidence="6">JCM 16221</strain>
    </source>
</reference>
<evidence type="ECO:0000256" key="1">
    <source>
        <dbReference type="ARBA" id="ARBA00023015"/>
    </source>
</evidence>
<protein>
    <submittedName>
        <fullName evidence="5">FadR/GntR family transcriptional regulator</fullName>
    </submittedName>
</protein>
<proteinExistence type="predicted"/>
<evidence type="ECO:0000256" key="2">
    <source>
        <dbReference type="ARBA" id="ARBA00023125"/>
    </source>
</evidence>
<dbReference type="SMART" id="SM00345">
    <property type="entry name" value="HTH_GNTR"/>
    <property type="match status" value="1"/>
</dbReference>
<dbReference type="InterPro" id="IPR036390">
    <property type="entry name" value="WH_DNA-bd_sf"/>
</dbReference>
<evidence type="ECO:0000313" key="5">
    <source>
        <dbReference type="EMBL" id="GAA2351488.1"/>
    </source>
</evidence>
<dbReference type="Proteomes" id="UP001501218">
    <property type="component" value="Unassembled WGS sequence"/>
</dbReference>
<dbReference type="Pfam" id="PF00392">
    <property type="entry name" value="GntR"/>
    <property type="match status" value="1"/>
</dbReference>
<dbReference type="RefSeq" id="WP_344132549.1">
    <property type="nucleotide sequence ID" value="NZ_BAAARA010000010.1"/>
</dbReference>
<keyword evidence="6" id="KW-1185">Reference proteome</keyword>
<dbReference type="Gene3D" id="1.20.120.530">
    <property type="entry name" value="GntR ligand-binding domain-like"/>
    <property type="match status" value="1"/>
</dbReference>
<gene>
    <name evidence="5" type="ORF">GCM10009854_31620</name>
</gene>
<accession>A0ABP5TFI5</accession>
<evidence type="ECO:0000313" key="6">
    <source>
        <dbReference type="Proteomes" id="UP001501218"/>
    </source>
</evidence>
<keyword evidence="1" id="KW-0805">Transcription regulation</keyword>
<sequence>MALRVIDWTALAVDARSGPAGLAALISGLLVRGELRAGDRLPSERDFAELLGASRATVREAIHELELKGIVDRRRGRGTVIAPASGVVDGLLGTLDTGQRGLHDVQDLRATVEPAIASRAAARATRADLALLREILEECETGRSARRAAELDERFHSGVARAARNPLLAALVESGAERIREARGRAHRIAVARRDSHAGHQQVLRAIEAGDAAAAAAAMSAHLRYASTRLA</sequence>
<evidence type="ECO:0000256" key="3">
    <source>
        <dbReference type="ARBA" id="ARBA00023163"/>
    </source>
</evidence>
<dbReference type="InterPro" id="IPR000524">
    <property type="entry name" value="Tscrpt_reg_HTH_GntR"/>
</dbReference>
<dbReference type="InterPro" id="IPR008920">
    <property type="entry name" value="TF_FadR/GntR_C"/>
</dbReference>
<dbReference type="CDD" id="cd07377">
    <property type="entry name" value="WHTH_GntR"/>
    <property type="match status" value="1"/>
</dbReference>
<dbReference type="Pfam" id="PF07729">
    <property type="entry name" value="FCD"/>
    <property type="match status" value="1"/>
</dbReference>
<organism evidence="5 6">
    <name type="scientific">Saccharopolyspora halophila</name>
    <dbReference type="NCBI Taxonomy" id="405551"/>
    <lineage>
        <taxon>Bacteria</taxon>
        <taxon>Bacillati</taxon>
        <taxon>Actinomycetota</taxon>
        <taxon>Actinomycetes</taxon>
        <taxon>Pseudonocardiales</taxon>
        <taxon>Pseudonocardiaceae</taxon>
        <taxon>Saccharopolyspora</taxon>
    </lineage>
</organism>
<evidence type="ECO:0000259" key="4">
    <source>
        <dbReference type="PROSITE" id="PS50949"/>
    </source>
</evidence>
<dbReference type="SMART" id="SM00895">
    <property type="entry name" value="FCD"/>
    <property type="match status" value="1"/>
</dbReference>
<dbReference type="InterPro" id="IPR036388">
    <property type="entry name" value="WH-like_DNA-bd_sf"/>
</dbReference>